<reference evidence="11 12" key="1">
    <citation type="journal article" date="2015" name="Genome Biol. Evol.">
        <title>Comparative Genomics of a Bacterivorous Green Alga Reveals Evolutionary Causalities and Consequences of Phago-Mixotrophic Mode of Nutrition.</title>
        <authorList>
            <person name="Burns J.A."/>
            <person name="Paasch A."/>
            <person name="Narechania A."/>
            <person name="Kim E."/>
        </authorList>
    </citation>
    <scope>NUCLEOTIDE SEQUENCE [LARGE SCALE GENOMIC DNA]</scope>
    <source>
        <strain evidence="11 12">PLY_AMNH</strain>
    </source>
</reference>
<feature type="domain" description="Peptidase S54 rhomboid" evidence="10">
    <location>
        <begin position="109"/>
        <end position="284"/>
    </location>
</feature>
<comment type="subcellular location">
    <subcellularLocation>
        <location evidence="1">Membrane</location>
        <topology evidence="1">Multi-pass membrane protein</topology>
    </subcellularLocation>
</comment>
<evidence type="ECO:0000256" key="5">
    <source>
        <dbReference type="ARBA" id="ARBA00022801"/>
    </source>
</evidence>
<dbReference type="InterPro" id="IPR022764">
    <property type="entry name" value="Peptidase_S54_rhomboid_dom"/>
</dbReference>
<dbReference type="PANTHER" id="PTHR43066">
    <property type="entry name" value="RHOMBOID-RELATED PROTEIN"/>
    <property type="match status" value="1"/>
</dbReference>
<gene>
    <name evidence="11" type="ORF">CYMTET_50657</name>
</gene>
<keyword evidence="3" id="KW-0645">Protease</keyword>
<dbReference type="GO" id="GO:0016020">
    <property type="term" value="C:membrane"/>
    <property type="evidence" value="ECO:0007669"/>
    <property type="project" value="UniProtKB-SubCell"/>
</dbReference>
<evidence type="ECO:0000313" key="11">
    <source>
        <dbReference type="EMBL" id="KAK3239425.1"/>
    </source>
</evidence>
<keyword evidence="6 9" id="KW-1133">Transmembrane helix</keyword>
<feature type="transmembrane region" description="Helical" evidence="9">
    <location>
        <begin position="265"/>
        <end position="283"/>
    </location>
</feature>
<evidence type="ECO:0000256" key="1">
    <source>
        <dbReference type="ARBA" id="ARBA00004141"/>
    </source>
</evidence>
<keyword evidence="4 9" id="KW-0812">Transmembrane</keyword>
<feature type="region of interest" description="Disordered" evidence="8">
    <location>
        <begin position="1"/>
        <end position="26"/>
    </location>
</feature>
<dbReference type="SUPFAM" id="SSF144091">
    <property type="entry name" value="Rhomboid-like"/>
    <property type="match status" value="1"/>
</dbReference>
<feature type="region of interest" description="Disordered" evidence="8">
    <location>
        <begin position="362"/>
        <end position="381"/>
    </location>
</feature>
<dbReference type="InterPro" id="IPR035952">
    <property type="entry name" value="Rhomboid-like_sf"/>
</dbReference>
<feature type="transmembrane region" description="Helical" evidence="9">
    <location>
        <begin position="207"/>
        <end position="225"/>
    </location>
</feature>
<keyword evidence="12" id="KW-1185">Reference proteome</keyword>
<dbReference type="PANTHER" id="PTHR43066:SF1">
    <property type="entry name" value="RHOMBOID PROTEIN 2"/>
    <property type="match status" value="1"/>
</dbReference>
<evidence type="ECO:0000256" key="7">
    <source>
        <dbReference type="ARBA" id="ARBA00023136"/>
    </source>
</evidence>
<keyword evidence="7 9" id="KW-0472">Membrane</keyword>
<evidence type="ECO:0000256" key="2">
    <source>
        <dbReference type="ARBA" id="ARBA00009045"/>
    </source>
</evidence>
<accession>A0AAE0EUJ2</accession>
<name>A0AAE0EUJ2_9CHLO</name>
<dbReference type="Gene3D" id="1.20.1540.10">
    <property type="entry name" value="Rhomboid-like"/>
    <property type="match status" value="1"/>
</dbReference>
<dbReference type="AlphaFoldDB" id="A0AAE0EUJ2"/>
<sequence>MEIRDVIPSSASSNPLRPSQHLEPQDTRSRCEQATGVAEALGDVKCLQFLFALLQRLQAYIAIFLTSPLATKLLLCTCFGMYGYCTYHGWTTEYIDICSQPYTILHRLQVWRAFSSILFHPYLPPLLLNTIIFLYHGSELERAVGTIQYTWTLAVLAALCSLIHALIGYAIDSLLALSNGAISSNALQDSAVYALPENPWITSNKQEVYHCTMGLSGVALGVVLLEIRMHQNRPQSLFGLFTIPWPAYILGLLMGVTVLSPGVSFFGHLSGILAGGAYGYYMVRNAVEIPGRYLRCIESCWLISWMASDSTGHVFALQPAGEGLAAPVLPVHMTQSSFWARELANWAPLPASALAANRSLSNPNRPHNINSPPEFMHTPRV</sequence>
<protein>
    <recommendedName>
        <fullName evidence="10">Peptidase S54 rhomboid domain-containing protein</fullName>
    </recommendedName>
</protein>
<feature type="transmembrane region" description="Helical" evidence="9">
    <location>
        <begin position="237"/>
        <end position="259"/>
    </location>
</feature>
<proteinExistence type="inferred from homology"/>
<feature type="transmembrane region" description="Helical" evidence="9">
    <location>
        <begin position="117"/>
        <end position="137"/>
    </location>
</feature>
<evidence type="ECO:0000256" key="4">
    <source>
        <dbReference type="ARBA" id="ARBA00022692"/>
    </source>
</evidence>
<feature type="transmembrane region" description="Helical" evidence="9">
    <location>
        <begin position="149"/>
        <end position="171"/>
    </location>
</feature>
<organism evidence="11 12">
    <name type="scientific">Cymbomonas tetramitiformis</name>
    <dbReference type="NCBI Taxonomy" id="36881"/>
    <lineage>
        <taxon>Eukaryota</taxon>
        <taxon>Viridiplantae</taxon>
        <taxon>Chlorophyta</taxon>
        <taxon>Pyramimonadophyceae</taxon>
        <taxon>Pyramimonadales</taxon>
        <taxon>Pyramimonadaceae</taxon>
        <taxon>Cymbomonas</taxon>
    </lineage>
</organism>
<keyword evidence="5" id="KW-0378">Hydrolase</keyword>
<dbReference type="GO" id="GO:0006508">
    <property type="term" value="P:proteolysis"/>
    <property type="evidence" value="ECO:0007669"/>
    <property type="project" value="UniProtKB-KW"/>
</dbReference>
<comment type="similarity">
    <text evidence="2">Belongs to the peptidase S54 family.</text>
</comment>
<evidence type="ECO:0000256" key="3">
    <source>
        <dbReference type="ARBA" id="ARBA00022670"/>
    </source>
</evidence>
<evidence type="ECO:0000313" key="12">
    <source>
        <dbReference type="Proteomes" id="UP001190700"/>
    </source>
</evidence>
<dbReference type="Pfam" id="PF01694">
    <property type="entry name" value="Rhomboid"/>
    <property type="match status" value="1"/>
</dbReference>
<dbReference type="GO" id="GO:0004252">
    <property type="term" value="F:serine-type endopeptidase activity"/>
    <property type="evidence" value="ECO:0007669"/>
    <property type="project" value="InterPro"/>
</dbReference>
<comment type="caution">
    <text evidence="11">The sequence shown here is derived from an EMBL/GenBank/DDBJ whole genome shotgun (WGS) entry which is preliminary data.</text>
</comment>
<evidence type="ECO:0000256" key="8">
    <source>
        <dbReference type="SAM" id="MobiDB-lite"/>
    </source>
</evidence>
<evidence type="ECO:0000256" key="9">
    <source>
        <dbReference type="SAM" id="Phobius"/>
    </source>
</evidence>
<dbReference type="EMBL" id="LGRX02033919">
    <property type="protein sequence ID" value="KAK3239425.1"/>
    <property type="molecule type" value="Genomic_DNA"/>
</dbReference>
<evidence type="ECO:0000256" key="6">
    <source>
        <dbReference type="ARBA" id="ARBA00022989"/>
    </source>
</evidence>
<feature type="transmembrane region" description="Helical" evidence="9">
    <location>
        <begin position="59"/>
        <end position="84"/>
    </location>
</feature>
<dbReference type="Proteomes" id="UP001190700">
    <property type="component" value="Unassembled WGS sequence"/>
</dbReference>
<evidence type="ECO:0000259" key="10">
    <source>
        <dbReference type="Pfam" id="PF01694"/>
    </source>
</evidence>